<sequence>MTQYLLPLLGYLLGSVSAAVITCRLMGLPDPRSTGSKNPGATNVLRIGNKKAAAVTLLGDMLKGLLPTLIAVFLQTSPQVIALTALAAFLGHLYPVFFAFKGGKGVATAIGATFGLSFVSGLLVAATWLAMSAIFRISSLAALIAFAAAPAYLWLSKGIPAYTIAMSIISVFLFWRHTENIKRILSGAEPKIGDKKSTKP</sequence>
<evidence type="ECO:0000256" key="1">
    <source>
        <dbReference type="ARBA" id="ARBA00022475"/>
    </source>
</evidence>
<evidence type="ECO:0000313" key="10">
    <source>
        <dbReference type="EMBL" id="CAD7222033.1"/>
    </source>
</evidence>
<evidence type="ECO:0000256" key="6">
    <source>
        <dbReference type="ARBA" id="ARBA00023098"/>
    </source>
</evidence>
<keyword evidence="9" id="KW-1208">Phospholipid metabolism</keyword>
<name>A0A7R8VZN6_9CRUS</name>
<accession>A0A7R8VZN6</accession>
<evidence type="ECO:0000256" key="9">
    <source>
        <dbReference type="ARBA" id="ARBA00023264"/>
    </source>
</evidence>
<proteinExistence type="inferred from homology"/>
<evidence type="ECO:0000256" key="7">
    <source>
        <dbReference type="ARBA" id="ARBA00023136"/>
    </source>
</evidence>
<keyword evidence="8" id="KW-0594">Phospholipid biosynthesis</keyword>
<dbReference type="Pfam" id="PF02660">
    <property type="entry name" value="G3P_acyltransf"/>
    <property type="match status" value="1"/>
</dbReference>
<dbReference type="InterPro" id="IPR003811">
    <property type="entry name" value="G3P_acylTferase_PlsY"/>
</dbReference>
<dbReference type="AlphaFoldDB" id="A0A7R8VZN6"/>
<keyword evidence="5" id="KW-1133">Transmembrane helix</keyword>
<keyword evidence="4" id="KW-0812">Transmembrane</keyword>
<dbReference type="HAMAP" id="MF_01043">
    <property type="entry name" value="PlsY"/>
    <property type="match status" value="1"/>
</dbReference>
<dbReference type="EMBL" id="OB660025">
    <property type="protein sequence ID" value="CAD7222033.1"/>
    <property type="molecule type" value="Genomic_DNA"/>
</dbReference>
<keyword evidence="1" id="KW-1003">Cell membrane</keyword>
<dbReference type="GO" id="GO:0008654">
    <property type="term" value="P:phospholipid biosynthetic process"/>
    <property type="evidence" value="ECO:0007669"/>
    <property type="project" value="UniProtKB-KW"/>
</dbReference>
<dbReference type="OrthoDB" id="8300243at2759"/>
<keyword evidence="6" id="KW-0443">Lipid metabolism</keyword>
<keyword evidence="2" id="KW-0444">Lipid biosynthesis</keyword>
<evidence type="ECO:0000256" key="2">
    <source>
        <dbReference type="ARBA" id="ARBA00022516"/>
    </source>
</evidence>
<evidence type="ECO:0000256" key="8">
    <source>
        <dbReference type="ARBA" id="ARBA00023209"/>
    </source>
</evidence>
<protein>
    <submittedName>
        <fullName evidence="10">Uncharacterized protein</fullName>
    </submittedName>
</protein>
<evidence type="ECO:0000256" key="4">
    <source>
        <dbReference type="ARBA" id="ARBA00022692"/>
    </source>
</evidence>
<dbReference type="NCBIfam" id="TIGR00023">
    <property type="entry name" value="glycerol-3-phosphate 1-O-acyltransferase PlsY"/>
    <property type="match status" value="1"/>
</dbReference>
<keyword evidence="7" id="KW-0472">Membrane</keyword>
<keyword evidence="3" id="KW-0808">Transferase</keyword>
<reference evidence="10" key="1">
    <citation type="submission" date="2020-11" db="EMBL/GenBank/DDBJ databases">
        <authorList>
            <person name="Tran Van P."/>
        </authorList>
    </citation>
    <scope>NUCLEOTIDE SEQUENCE</scope>
</reference>
<dbReference type="GO" id="GO:0005886">
    <property type="term" value="C:plasma membrane"/>
    <property type="evidence" value="ECO:0007669"/>
    <property type="project" value="InterPro"/>
</dbReference>
<dbReference type="PANTHER" id="PTHR30309:SF0">
    <property type="entry name" value="GLYCEROL-3-PHOSPHATE ACYLTRANSFERASE-RELATED"/>
    <property type="match status" value="1"/>
</dbReference>
<dbReference type="SMART" id="SM01207">
    <property type="entry name" value="G3P_acyltransf"/>
    <property type="match status" value="1"/>
</dbReference>
<evidence type="ECO:0000256" key="5">
    <source>
        <dbReference type="ARBA" id="ARBA00022989"/>
    </source>
</evidence>
<organism evidence="10">
    <name type="scientific">Cyprideis torosa</name>
    <dbReference type="NCBI Taxonomy" id="163714"/>
    <lineage>
        <taxon>Eukaryota</taxon>
        <taxon>Metazoa</taxon>
        <taxon>Ecdysozoa</taxon>
        <taxon>Arthropoda</taxon>
        <taxon>Crustacea</taxon>
        <taxon>Oligostraca</taxon>
        <taxon>Ostracoda</taxon>
        <taxon>Podocopa</taxon>
        <taxon>Podocopida</taxon>
        <taxon>Cytherocopina</taxon>
        <taxon>Cytheroidea</taxon>
        <taxon>Cytherideidae</taxon>
        <taxon>Cyprideis</taxon>
    </lineage>
</organism>
<evidence type="ECO:0000256" key="3">
    <source>
        <dbReference type="ARBA" id="ARBA00022679"/>
    </source>
</evidence>
<gene>
    <name evidence="10" type="ORF">CTOB1V02_LOCUS52</name>
</gene>
<dbReference type="GO" id="GO:0043772">
    <property type="term" value="F:acyl-phosphate glycerol-3-phosphate acyltransferase activity"/>
    <property type="evidence" value="ECO:0007669"/>
    <property type="project" value="InterPro"/>
</dbReference>
<dbReference type="PANTHER" id="PTHR30309">
    <property type="entry name" value="INNER MEMBRANE PROTEIN YGIH"/>
    <property type="match status" value="1"/>
</dbReference>